<evidence type="ECO:0000256" key="3">
    <source>
        <dbReference type="ARBA" id="ARBA00012438"/>
    </source>
</evidence>
<feature type="transmembrane region" description="Helical" evidence="14">
    <location>
        <begin position="12"/>
        <end position="37"/>
    </location>
</feature>
<comment type="function">
    <text evidence="12">Member of the two-component regulatory system HssS/HssR involved in intracellular heme homeostasis and tempering of staphylococcal virulence. HssS functions as a heme sensor histidine kinase which is autophosphorylated at a histidine residue and transfers its phosphate group to an aspartate residue of HssR. HssR/HssS activates the expression of hrtAB, an efflux pump, in response to extracellular heme, hemin, hemoglobin or blood.</text>
</comment>
<dbReference type="PRINTS" id="PR00344">
    <property type="entry name" value="BCTRLSENSOR"/>
</dbReference>
<dbReference type="SUPFAM" id="SSF55874">
    <property type="entry name" value="ATPase domain of HSP90 chaperone/DNA topoisomerase II/histidine kinase"/>
    <property type="match status" value="1"/>
</dbReference>
<dbReference type="SUPFAM" id="SSF158472">
    <property type="entry name" value="HAMP domain-like"/>
    <property type="match status" value="1"/>
</dbReference>
<proteinExistence type="predicted"/>
<dbReference type="Pfam" id="PF00512">
    <property type="entry name" value="HisKA"/>
    <property type="match status" value="1"/>
</dbReference>
<gene>
    <name evidence="17" type="ORF">EDC18_106112</name>
</gene>
<dbReference type="PANTHER" id="PTHR45528:SF11">
    <property type="entry name" value="HISTIDINE KINASE"/>
    <property type="match status" value="1"/>
</dbReference>
<dbReference type="FunFam" id="3.30.565.10:FF:000006">
    <property type="entry name" value="Sensor histidine kinase WalK"/>
    <property type="match status" value="1"/>
</dbReference>
<dbReference type="EC" id="2.7.13.3" evidence="3"/>
<comment type="caution">
    <text evidence="17">The sequence shown here is derived from an EMBL/GenBank/DDBJ whole genome shotgun (WGS) entry which is preliminary data.</text>
</comment>
<reference evidence="17 18" key="1">
    <citation type="submission" date="2019-03" db="EMBL/GenBank/DDBJ databases">
        <title>Genomic Encyclopedia of Type Strains, Phase IV (KMG-IV): sequencing the most valuable type-strain genomes for metagenomic binning, comparative biology and taxonomic classification.</title>
        <authorList>
            <person name="Goeker M."/>
        </authorList>
    </citation>
    <scope>NUCLEOTIDE SEQUENCE [LARGE SCALE GENOMIC DNA]</scope>
    <source>
        <strain evidence="17 18">DSM 24629</strain>
    </source>
</reference>
<dbReference type="Pfam" id="PF02518">
    <property type="entry name" value="HATPase_c"/>
    <property type="match status" value="1"/>
</dbReference>
<evidence type="ECO:0000256" key="9">
    <source>
        <dbReference type="ARBA" id="ARBA00023012"/>
    </source>
</evidence>
<dbReference type="CDD" id="cd00075">
    <property type="entry name" value="HATPase"/>
    <property type="match status" value="1"/>
</dbReference>
<comment type="catalytic activity">
    <reaction evidence="1">
        <text>ATP + protein L-histidine = ADP + protein N-phospho-L-histidine.</text>
        <dbReference type="EC" id="2.7.13.3"/>
    </reaction>
</comment>
<dbReference type="Gene3D" id="6.10.340.10">
    <property type="match status" value="1"/>
</dbReference>
<dbReference type="GO" id="GO:0000155">
    <property type="term" value="F:phosphorelay sensor kinase activity"/>
    <property type="evidence" value="ECO:0007669"/>
    <property type="project" value="InterPro"/>
</dbReference>
<keyword evidence="8 14" id="KW-1133">Transmembrane helix</keyword>
<dbReference type="InterPro" id="IPR036890">
    <property type="entry name" value="HATPase_C_sf"/>
</dbReference>
<accession>A0A4R3MJ70</accession>
<keyword evidence="11 14" id="KW-0472">Membrane</keyword>
<name>A0A4R3MJ70_9FIRM</name>
<evidence type="ECO:0000256" key="1">
    <source>
        <dbReference type="ARBA" id="ARBA00000085"/>
    </source>
</evidence>
<comment type="subcellular location">
    <subcellularLocation>
        <location evidence="2">Membrane</location>
        <topology evidence="2">Multi-pass membrane protein</topology>
    </subcellularLocation>
</comment>
<evidence type="ECO:0000256" key="13">
    <source>
        <dbReference type="ARBA" id="ARBA00040841"/>
    </source>
</evidence>
<dbReference type="FunFam" id="1.10.287.130:FF:000001">
    <property type="entry name" value="Two-component sensor histidine kinase"/>
    <property type="match status" value="1"/>
</dbReference>
<dbReference type="SMART" id="SM00304">
    <property type="entry name" value="HAMP"/>
    <property type="match status" value="1"/>
</dbReference>
<evidence type="ECO:0000259" key="16">
    <source>
        <dbReference type="PROSITE" id="PS50885"/>
    </source>
</evidence>
<feature type="transmembrane region" description="Helical" evidence="14">
    <location>
        <begin position="65"/>
        <end position="86"/>
    </location>
</feature>
<evidence type="ECO:0000256" key="8">
    <source>
        <dbReference type="ARBA" id="ARBA00022989"/>
    </source>
</evidence>
<dbReference type="SUPFAM" id="SSF47384">
    <property type="entry name" value="Homodimeric domain of signal transducing histidine kinase"/>
    <property type="match status" value="1"/>
</dbReference>
<dbReference type="Pfam" id="PF00672">
    <property type="entry name" value="HAMP"/>
    <property type="match status" value="1"/>
</dbReference>
<dbReference type="AlphaFoldDB" id="A0A4R3MJ70"/>
<dbReference type="GO" id="GO:0005886">
    <property type="term" value="C:plasma membrane"/>
    <property type="evidence" value="ECO:0007669"/>
    <property type="project" value="TreeGrafter"/>
</dbReference>
<dbReference type="SMART" id="SM00387">
    <property type="entry name" value="HATPase_c"/>
    <property type="match status" value="1"/>
</dbReference>
<feature type="domain" description="HAMP" evidence="16">
    <location>
        <begin position="83"/>
        <end position="135"/>
    </location>
</feature>
<evidence type="ECO:0000259" key="15">
    <source>
        <dbReference type="PROSITE" id="PS50109"/>
    </source>
</evidence>
<dbReference type="InterPro" id="IPR003660">
    <property type="entry name" value="HAMP_dom"/>
</dbReference>
<evidence type="ECO:0000256" key="10">
    <source>
        <dbReference type="ARBA" id="ARBA00023026"/>
    </source>
</evidence>
<evidence type="ECO:0000256" key="6">
    <source>
        <dbReference type="ARBA" id="ARBA00022692"/>
    </source>
</evidence>
<sequence>MKNSFINKSIYAKFAFIFLAIWWLLNSINFGIVIRVLSKSTAFDLSDVHSELFQEFYRMRNVTSMSFLLSACVGTICILFAVNNIVTPIRRLSNASKEVAKGNFDIQVKAESIDEIGQLTSDFNLMTNELKNIDVLRKDFVTNVSHEFKTPITSIKGFAKLIKDGQLTKEQLMEYSDIIINESERLSLLSSNLLKLSQLDTKLIREEATIFSLDEQIRKTILMLEVHWAKKNIDFDIQLEQVEYKGDEYLLQQVWINLIHNAIKFSEPFGKIKIKMYKQVSTVKIEVIDKGIGIAEEDQGRIFERFFKGDKSRTKEGNGLGLVIVKKIIGLSNGKIYFKSKLGEGSTFTVELPL</sequence>
<evidence type="ECO:0000256" key="2">
    <source>
        <dbReference type="ARBA" id="ARBA00004141"/>
    </source>
</evidence>
<dbReference type="InterPro" id="IPR036097">
    <property type="entry name" value="HisK_dim/P_sf"/>
</dbReference>
<feature type="domain" description="Histidine kinase" evidence="15">
    <location>
        <begin position="143"/>
        <end position="354"/>
    </location>
</feature>
<keyword evidence="4" id="KW-0597">Phosphoprotein</keyword>
<keyword evidence="6 14" id="KW-0812">Transmembrane</keyword>
<protein>
    <recommendedName>
        <fullName evidence="13">Heme sensor protein HssS</fullName>
        <ecNumber evidence="3">2.7.13.3</ecNumber>
    </recommendedName>
</protein>
<dbReference type="PROSITE" id="PS50885">
    <property type="entry name" value="HAMP"/>
    <property type="match status" value="1"/>
</dbReference>
<evidence type="ECO:0000256" key="11">
    <source>
        <dbReference type="ARBA" id="ARBA00023136"/>
    </source>
</evidence>
<evidence type="ECO:0000256" key="7">
    <source>
        <dbReference type="ARBA" id="ARBA00022777"/>
    </source>
</evidence>
<keyword evidence="7 17" id="KW-0418">Kinase</keyword>
<keyword evidence="10" id="KW-0843">Virulence</keyword>
<dbReference type="RefSeq" id="WP_132252598.1">
    <property type="nucleotide sequence ID" value="NZ_SMAL01000006.1"/>
</dbReference>
<evidence type="ECO:0000256" key="14">
    <source>
        <dbReference type="SAM" id="Phobius"/>
    </source>
</evidence>
<evidence type="ECO:0000256" key="5">
    <source>
        <dbReference type="ARBA" id="ARBA00022679"/>
    </source>
</evidence>
<dbReference type="PROSITE" id="PS50109">
    <property type="entry name" value="HIS_KIN"/>
    <property type="match status" value="1"/>
</dbReference>
<keyword evidence="18" id="KW-1185">Reference proteome</keyword>
<evidence type="ECO:0000256" key="12">
    <source>
        <dbReference type="ARBA" id="ARBA00037219"/>
    </source>
</evidence>
<dbReference type="Proteomes" id="UP000294902">
    <property type="component" value="Unassembled WGS sequence"/>
</dbReference>
<keyword evidence="9" id="KW-0902">Two-component regulatory system</keyword>
<dbReference type="PANTHER" id="PTHR45528">
    <property type="entry name" value="SENSOR HISTIDINE KINASE CPXA"/>
    <property type="match status" value="1"/>
</dbReference>
<dbReference type="SMART" id="SM00388">
    <property type="entry name" value="HisKA"/>
    <property type="match status" value="1"/>
</dbReference>
<evidence type="ECO:0000313" key="17">
    <source>
        <dbReference type="EMBL" id="TCT14314.1"/>
    </source>
</evidence>
<dbReference type="InterPro" id="IPR003594">
    <property type="entry name" value="HATPase_dom"/>
</dbReference>
<evidence type="ECO:0000313" key="18">
    <source>
        <dbReference type="Proteomes" id="UP000294902"/>
    </source>
</evidence>
<dbReference type="OrthoDB" id="9813151at2"/>
<dbReference type="EMBL" id="SMAL01000006">
    <property type="protein sequence ID" value="TCT14314.1"/>
    <property type="molecule type" value="Genomic_DNA"/>
</dbReference>
<dbReference type="InterPro" id="IPR004358">
    <property type="entry name" value="Sig_transdc_His_kin-like_C"/>
</dbReference>
<dbReference type="CDD" id="cd00082">
    <property type="entry name" value="HisKA"/>
    <property type="match status" value="1"/>
</dbReference>
<dbReference type="CDD" id="cd06225">
    <property type="entry name" value="HAMP"/>
    <property type="match status" value="1"/>
</dbReference>
<organism evidence="17 18">
    <name type="scientific">Natranaerovirga pectinivora</name>
    <dbReference type="NCBI Taxonomy" id="682400"/>
    <lineage>
        <taxon>Bacteria</taxon>
        <taxon>Bacillati</taxon>
        <taxon>Bacillota</taxon>
        <taxon>Clostridia</taxon>
        <taxon>Lachnospirales</taxon>
        <taxon>Natranaerovirgaceae</taxon>
        <taxon>Natranaerovirga</taxon>
    </lineage>
</organism>
<dbReference type="InterPro" id="IPR050398">
    <property type="entry name" value="HssS/ArlS-like"/>
</dbReference>
<dbReference type="InterPro" id="IPR005467">
    <property type="entry name" value="His_kinase_dom"/>
</dbReference>
<evidence type="ECO:0000256" key="4">
    <source>
        <dbReference type="ARBA" id="ARBA00022553"/>
    </source>
</evidence>
<dbReference type="InterPro" id="IPR003661">
    <property type="entry name" value="HisK_dim/P_dom"/>
</dbReference>
<dbReference type="Gene3D" id="1.10.287.130">
    <property type="match status" value="1"/>
</dbReference>
<dbReference type="Gene3D" id="3.30.565.10">
    <property type="entry name" value="Histidine kinase-like ATPase, C-terminal domain"/>
    <property type="match status" value="1"/>
</dbReference>
<keyword evidence="5" id="KW-0808">Transferase</keyword>